<evidence type="ECO:0000313" key="5">
    <source>
        <dbReference type="Proteomes" id="UP000314960"/>
    </source>
</evidence>
<dbReference type="PANTHER" id="PTHR36435:SF1">
    <property type="entry name" value="CAAX AMINO TERMINAL PROTEASE FAMILY PROTEIN"/>
    <property type="match status" value="1"/>
</dbReference>
<dbReference type="Proteomes" id="UP000314960">
    <property type="component" value="Chromosome"/>
</dbReference>
<evidence type="ECO:0000256" key="2">
    <source>
        <dbReference type="SAM" id="Phobius"/>
    </source>
</evidence>
<dbReference type="PANTHER" id="PTHR36435">
    <property type="entry name" value="SLR1288 PROTEIN"/>
    <property type="match status" value="1"/>
</dbReference>
<keyword evidence="2" id="KW-1133">Transmembrane helix</keyword>
<reference evidence="4 5" key="1">
    <citation type="submission" date="2016-11" db="EMBL/GenBank/DDBJ databases">
        <title>Interaction between Lactobacillus species and yeast in water kefir.</title>
        <authorList>
            <person name="Behr J."/>
            <person name="Xu D."/>
            <person name="Vogel R.F."/>
        </authorList>
    </citation>
    <scope>NUCLEOTIDE SEQUENCE [LARGE SCALE GENOMIC DNA]</scope>
    <source>
        <strain evidence="4 5">TMW 1.1822</strain>
    </source>
</reference>
<dbReference type="RefSeq" id="WP_141053429.1">
    <property type="nucleotide sequence ID" value="NZ_CP018176.1"/>
</dbReference>
<feature type="transmembrane region" description="Helical" evidence="2">
    <location>
        <begin position="72"/>
        <end position="91"/>
    </location>
</feature>
<keyword evidence="2" id="KW-0472">Membrane</keyword>
<feature type="transmembrane region" description="Helical" evidence="2">
    <location>
        <begin position="145"/>
        <end position="164"/>
    </location>
</feature>
<feature type="domain" description="CAAX prenyl protease 2/Lysostaphin resistance protein A-like" evidence="3">
    <location>
        <begin position="110"/>
        <end position="213"/>
    </location>
</feature>
<name>A0A3Q8C9E6_9LACO</name>
<feature type="transmembrane region" description="Helical" evidence="2">
    <location>
        <begin position="103"/>
        <end position="124"/>
    </location>
</feature>
<sequence>MKNKVFFIAAIIPILLSPFITMTTLLGLANSSGKIIGSISMPLFELPFIIIYIVIIKLIWKFNFGFKLKKKMFPLVVIIPVIVMVILNIFTSKSLNVIFKELPSGQTILAAVISLLAALVIGIFEETVFRGILFNYLSFLFRKTNYPLLFSGLGSSFFFGIVHLSNAIIGGAKLGYTLYQVLYAIAIGFTFAMLYAKTGSLIGPIILHAIIDWSDLFFNLAGEPSISGINWSIIIIIIMFAISGYLLYRTTQADSVKNLGFEAK</sequence>
<dbReference type="AlphaFoldDB" id="A0A3Q8C9E6"/>
<proteinExistence type="inferred from homology"/>
<dbReference type="InterPro" id="IPR003675">
    <property type="entry name" value="Rce1/LyrA-like_dom"/>
</dbReference>
<feature type="transmembrane region" description="Helical" evidence="2">
    <location>
        <begin position="176"/>
        <end position="194"/>
    </location>
</feature>
<dbReference type="GO" id="GO:0004175">
    <property type="term" value="F:endopeptidase activity"/>
    <property type="evidence" value="ECO:0007669"/>
    <property type="project" value="UniProtKB-ARBA"/>
</dbReference>
<organism evidence="4 5">
    <name type="scientific">Liquorilactobacillus hordei</name>
    <dbReference type="NCBI Taxonomy" id="468911"/>
    <lineage>
        <taxon>Bacteria</taxon>
        <taxon>Bacillati</taxon>
        <taxon>Bacillota</taxon>
        <taxon>Bacilli</taxon>
        <taxon>Lactobacillales</taxon>
        <taxon>Lactobacillaceae</taxon>
        <taxon>Liquorilactobacillus</taxon>
    </lineage>
</organism>
<feature type="transmembrane region" description="Helical" evidence="2">
    <location>
        <begin position="7"/>
        <end position="29"/>
    </location>
</feature>
<protein>
    <recommendedName>
        <fullName evidence="3">CAAX prenyl protease 2/Lysostaphin resistance protein A-like domain-containing protein</fullName>
    </recommendedName>
</protein>
<evidence type="ECO:0000256" key="1">
    <source>
        <dbReference type="ARBA" id="ARBA00009067"/>
    </source>
</evidence>
<dbReference type="Pfam" id="PF02517">
    <property type="entry name" value="Rce1-like"/>
    <property type="match status" value="1"/>
</dbReference>
<dbReference type="KEGG" id="lhw:BSQ49_05705"/>
<gene>
    <name evidence="4" type="ORF">BSQ49_05705</name>
</gene>
<comment type="similarity">
    <text evidence="1">Belongs to the UPF0177 family.</text>
</comment>
<accession>A0A3Q8C9E6</accession>
<dbReference type="EMBL" id="CP018176">
    <property type="protein sequence ID" value="AUJ29732.1"/>
    <property type="molecule type" value="Genomic_DNA"/>
</dbReference>
<feature type="transmembrane region" description="Helical" evidence="2">
    <location>
        <begin position="35"/>
        <end position="60"/>
    </location>
</feature>
<dbReference type="InterPro" id="IPR052710">
    <property type="entry name" value="CAAX_protease"/>
</dbReference>
<keyword evidence="2" id="KW-0812">Transmembrane</keyword>
<evidence type="ECO:0000259" key="3">
    <source>
        <dbReference type="Pfam" id="PF02517"/>
    </source>
</evidence>
<evidence type="ECO:0000313" key="4">
    <source>
        <dbReference type="EMBL" id="AUJ29732.1"/>
    </source>
</evidence>
<dbReference type="GO" id="GO:0080120">
    <property type="term" value="P:CAAX-box protein maturation"/>
    <property type="evidence" value="ECO:0007669"/>
    <property type="project" value="UniProtKB-ARBA"/>
</dbReference>
<feature type="transmembrane region" description="Helical" evidence="2">
    <location>
        <begin position="228"/>
        <end position="248"/>
    </location>
</feature>